<evidence type="ECO:0008006" key="3">
    <source>
        <dbReference type="Google" id="ProtNLM"/>
    </source>
</evidence>
<protein>
    <recommendedName>
        <fullName evidence="3">Lipocalin-like domain-containing protein</fullName>
    </recommendedName>
</protein>
<name>A0A1H4CTM9_9BACT</name>
<dbReference type="RefSeq" id="WP_091401309.1">
    <property type="nucleotide sequence ID" value="NZ_FNQY01000036.1"/>
</dbReference>
<dbReference type="EMBL" id="FNQY01000036">
    <property type="protein sequence ID" value="SEA63664.1"/>
    <property type="molecule type" value="Genomic_DNA"/>
</dbReference>
<gene>
    <name evidence="1" type="ORF">SAMN05192529_13623</name>
</gene>
<reference evidence="1 2" key="1">
    <citation type="submission" date="2016-10" db="EMBL/GenBank/DDBJ databases">
        <authorList>
            <person name="de Groot N.N."/>
        </authorList>
    </citation>
    <scope>NUCLEOTIDE SEQUENCE [LARGE SCALE GENOMIC DNA]</scope>
    <source>
        <strain evidence="1 2">Vu-144</strain>
    </source>
</reference>
<proteinExistence type="predicted"/>
<dbReference type="OrthoDB" id="1492862at2"/>
<dbReference type="Proteomes" id="UP000199041">
    <property type="component" value="Unassembled WGS sequence"/>
</dbReference>
<keyword evidence="2" id="KW-1185">Reference proteome</keyword>
<sequence>MRKYGGLLFGVIFFFAGCSKEQVNKITICPVEPTVYGKWAIKDIEGLEAVEFAAGYKPNQDTILMGSDGKYYFINQGDTTDFGEFTLGHNEAVNGFGRIQAYDSIIYQSSRMLTNDAPQPAIFYFKIGPETLDMSPSYYKDSSNYKFIIHYIRP</sequence>
<evidence type="ECO:0000313" key="1">
    <source>
        <dbReference type="EMBL" id="SEA63664.1"/>
    </source>
</evidence>
<dbReference type="PROSITE" id="PS51257">
    <property type="entry name" value="PROKAR_LIPOPROTEIN"/>
    <property type="match status" value="1"/>
</dbReference>
<evidence type="ECO:0000313" key="2">
    <source>
        <dbReference type="Proteomes" id="UP000199041"/>
    </source>
</evidence>
<accession>A0A1H4CTM9</accession>
<organism evidence="1 2">
    <name type="scientific">Arachidicoccus rhizosphaerae</name>
    <dbReference type="NCBI Taxonomy" id="551991"/>
    <lineage>
        <taxon>Bacteria</taxon>
        <taxon>Pseudomonadati</taxon>
        <taxon>Bacteroidota</taxon>
        <taxon>Chitinophagia</taxon>
        <taxon>Chitinophagales</taxon>
        <taxon>Chitinophagaceae</taxon>
        <taxon>Arachidicoccus</taxon>
    </lineage>
</organism>
<dbReference type="AlphaFoldDB" id="A0A1H4CTM9"/>